<accession>A0A9P6NFQ0</accession>
<dbReference type="GO" id="GO:0043564">
    <property type="term" value="C:Ku70:Ku80 complex"/>
    <property type="evidence" value="ECO:0007669"/>
    <property type="project" value="TreeGrafter"/>
</dbReference>
<evidence type="ECO:0000256" key="1">
    <source>
        <dbReference type="ARBA" id="ARBA00004574"/>
    </source>
</evidence>
<keyword evidence="3" id="KW-0158">Chromosome</keyword>
<dbReference type="InterPro" id="IPR006164">
    <property type="entry name" value="DNA_bd_Ku70/Ku80"/>
</dbReference>
<dbReference type="GO" id="GO:0042162">
    <property type="term" value="F:telomeric DNA binding"/>
    <property type="evidence" value="ECO:0007669"/>
    <property type="project" value="TreeGrafter"/>
</dbReference>
<dbReference type="InterPro" id="IPR027388">
    <property type="entry name" value="Ku70_bridge/pillars_dom_sf"/>
</dbReference>
<dbReference type="InterPro" id="IPR005160">
    <property type="entry name" value="Ku_C"/>
</dbReference>
<dbReference type="AlphaFoldDB" id="A0A9P6NFQ0"/>
<keyword evidence="9" id="KW-1185">Reference proteome</keyword>
<dbReference type="CDD" id="cd00788">
    <property type="entry name" value="KU70"/>
    <property type="match status" value="1"/>
</dbReference>
<proteinExistence type="predicted"/>
<evidence type="ECO:0000256" key="3">
    <source>
        <dbReference type="ARBA" id="ARBA00022454"/>
    </source>
</evidence>
<comment type="subcellular location">
    <subcellularLocation>
        <location evidence="1">Chromosome</location>
        <location evidence="1">Telomere</location>
    </subcellularLocation>
</comment>
<dbReference type="SMART" id="SM00559">
    <property type="entry name" value="Ku78"/>
    <property type="match status" value="1"/>
</dbReference>
<dbReference type="EC" id="3.6.4.12" evidence="2"/>
<comment type="caution">
    <text evidence="8">The sequence shown here is derived from an EMBL/GenBank/DDBJ whole genome shotgun (WGS) entry which is preliminary data.</text>
</comment>
<gene>
    <name evidence="8" type="ORF">CROQUDRAFT_661353</name>
</gene>
<dbReference type="InterPro" id="IPR016194">
    <property type="entry name" value="SPOC-like_C_dom_sf"/>
</dbReference>
<dbReference type="GO" id="GO:0003690">
    <property type="term" value="F:double-stranded DNA binding"/>
    <property type="evidence" value="ECO:0007669"/>
    <property type="project" value="TreeGrafter"/>
</dbReference>
<dbReference type="Gene3D" id="4.10.970.10">
    <property type="entry name" value="Ku70, bridge and pillars"/>
    <property type="match status" value="1"/>
</dbReference>
<dbReference type="Proteomes" id="UP000886653">
    <property type="component" value="Unassembled WGS sequence"/>
</dbReference>
<evidence type="ECO:0000256" key="6">
    <source>
        <dbReference type="SAM" id="MobiDB-lite"/>
    </source>
</evidence>
<evidence type="ECO:0000256" key="5">
    <source>
        <dbReference type="ARBA" id="ARBA00023125"/>
    </source>
</evidence>
<keyword evidence="4" id="KW-0779">Telomere</keyword>
<evidence type="ECO:0000313" key="8">
    <source>
        <dbReference type="EMBL" id="KAG0143357.1"/>
    </source>
</evidence>
<dbReference type="Pfam" id="PF02735">
    <property type="entry name" value="Ku"/>
    <property type="match status" value="1"/>
</dbReference>
<dbReference type="GO" id="GO:0000781">
    <property type="term" value="C:chromosome, telomeric region"/>
    <property type="evidence" value="ECO:0007669"/>
    <property type="project" value="UniProtKB-SubCell"/>
</dbReference>
<feature type="region of interest" description="Disordered" evidence="6">
    <location>
        <begin position="309"/>
        <end position="334"/>
    </location>
</feature>
<evidence type="ECO:0000256" key="2">
    <source>
        <dbReference type="ARBA" id="ARBA00012551"/>
    </source>
</evidence>
<dbReference type="InterPro" id="IPR047087">
    <property type="entry name" value="KU70_core_dom"/>
</dbReference>
<dbReference type="PANTHER" id="PTHR12604">
    <property type="entry name" value="KU AUTOANTIGEN DNA HELICASE"/>
    <property type="match status" value="1"/>
</dbReference>
<dbReference type="GO" id="GO:0000723">
    <property type="term" value="P:telomere maintenance"/>
    <property type="evidence" value="ECO:0007669"/>
    <property type="project" value="TreeGrafter"/>
</dbReference>
<name>A0A9P6NFQ0_9BASI</name>
<dbReference type="Gene3D" id="2.40.290.10">
    <property type="match status" value="1"/>
</dbReference>
<evidence type="ECO:0000256" key="4">
    <source>
        <dbReference type="ARBA" id="ARBA00022895"/>
    </source>
</evidence>
<keyword evidence="5" id="KW-0238">DNA-binding</keyword>
<evidence type="ECO:0000313" key="9">
    <source>
        <dbReference type="Proteomes" id="UP000886653"/>
    </source>
</evidence>
<reference evidence="8" key="1">
    <citation type="submission" date="2013-11" db="EMBL/GenBank/DDBJ databases">
        <title>Genome sequence of the fusiform rust pathogen reveals effectors for host alternation and coevolution with pine.</title>
        <authorList>
            <consortium name="DOE Joint Genome Institute"/>
            <person name="Smith K."/>
            <person name="Pendleton A."/>
            <person name="Kubisiak T."/>
            <person name="Anderson C."/>
            <person name="Salamov A."/>
            <person name="Aerts A."/>
            <person name="Riley R."/>
            <person name="Clum A."/>
            <person name="Lindquist E."/>
            <person name="Ence D."/>
            <person name="Campbell M."/>
            <person name="Kronenberg Z."/>
            <person name="Feau N."/>
            <person name="Dhillon B."/>
            <person name="Hamelin R."/>
            <person name="Burleigh J."/>
            <person name="Smith J."/>
            <person name="Yandell M."/>
            <person name="Nelson C."/>
            <person name="Grigoriev I."/>
            <person name="Davis J."/>
        </authorList>
    </citation>
    <scope>NUCLEOTIDE SEQUENCE</scope>
    <source>
        <strain evidence="8">G11</strain>
    </source>
</reference>
<protein>
    <recommendedName>
        <fullName evidence="2">DNA helicase</fullName>
        <ecNumber evidence="2">3.6.4.12</ecNumber>
    </recommendedName>
</protein>
<dbReference type="SUPFAM" id="SSF100939">
    <property type="entry name" value="SPOC domain-like"/>
    <property type="match status" value="1"/>
</dbReference>
<dbReference type="Gene3D" id="1.10.1600.10">
    <property type="match status" value="1"/>
</dbReference>
<dbReference type="EMBL" id="MU167321">
    <property type="protein sequence ID" value="KAG0143357.1"/>
    <property type="molecule type" value="Genomic_DNA"/>
</dbReference>
<organism evidence="8 9">
    <name type="scientific">Cronartium quercuum f. sp. fusiforme G11</name>
    <dbReference type="NCBI Taxonomy" id="708437"/>
    <lineage>
        <taxon>Eukaryota</taxon>
        <taxon>Fungi</taxon>
        <taxon>Dikarya</taxon>
        <taxon>Basidiomycota</taxon>
        <taxon>Pucciniomycotina</taxon>
        <taxon>Pucciniomycetes</taxon>
        <taxon>Pucciniales</taxon>
        <taxon>Coleosporiaceae</taxon>
        <taxon>Cronartium</taxon>
    </lineage>
</organism>
<sequence>MIKDASTRESKKRSLFKIPFKLMDGLEIGVNGYALVVEEKRRAYTWVDQHSSIIQEVKPIIEYIDSQSTAIVQPKDIVNYFPIGDPKESKKLRKIIFNKDELEKIRNAESNIGITLLRFRPKDELKWKYHIKHSYFIFPNEELFTGSIRTFTALVKSMYKKDKIGYGIFRSRKNGTPSLVAMLPQLELYDEETHSQIQPTGIHLCILPWADEIRPLVIPPPLDILIGDETEEESLAINAARKMAKKMKLTYAPDNIRNPGLNYHYDYLAAKCCNLPFEKDIDQSLPWYNTIEKRSGTYISQLNEQINEDPRVDEVTTTSSGTKKDSSKRRRMTEDGEGVDLELIISAFESRKEKTLVVQQLKDFLIHKKVIKSTGKAPLKPELIEKVKQVLIEENLINLNDNDVDHKEKIKKKIRTI</sequence>
<dbReference type="Pfam" id="PF03730">
    <property type="entry name" value="Ku_C"/>
    <property type="match status" value="1"/>
</dbReference>
<evidence type="ECO:0000259" key="7">
    <source>
        <dbReference type="SMART" id="SM00559"/>
    </source>
</evidence>
<dbReference type="PANTHER" id="PTHR12604:SF2">
    <property type="entry name" value="X-RAY REPAIR CROSS-COMPLEMENTING PROTEIN 6"/>
    <property type="match status" value="1"/>
</dbReference>
<dbReference type="OrthoDB" id="761538at2759"/>
<dbReference type="GO" id="GO:0006303">
    <property type="term" value="P:double-strand break repair via nonhomologous end joining"/>
    <property type="evidence" value="ECO:0007669"/>
    <property type="project" value="InterPro"/>
</dbReference>
<feature type="domain" description="Ku" evidence="7">
    <location>
        <begin position="69"/>
        <end position="224"/>
    </location>
</feature>
<dbReference type="GO" id="GO:0003678">
    <property type="term" value="F:DNA helicase activity"/>
    <property type="evidence" value="ECO:0007669"/>
    <property type="project" value="UniProtKB-EC"/>
</dbReference>